<comment type="caution">
    <text evidence="2">The sequence shown here is derived from an EMBL/GenBank/DDBJ whole genome shotgun (WGS) entry which is preliminary data.</text>
</comment>
<keyword evidence="1" id="KW-1133">Transmembrane helix</keyword>
<feature type="transmembrane region" description="Helical" evidence="1">
    <location>
        <begin position="69"/>
        <end position="90"/>
    </location>
</feature>
<reference evidence="2 3" key="1">
    <citation type="submission" date="2022-03" db="EMBL/GenBank/DDBJ databases">
        <authorList>
            <person name="Macdonald S."/>
            <person name="Ahmed S."/>
            <person name="Newling K."/>
        </authorList>
    </citation>
    <scope>NUCLEOTIDE SEQUENCE [LARGE SCALE GENOMIC DNA]</scope>
</reference>
<name>A0ABC8KH40_ERUVS</name>
<evidence type="ECO:0000313" key="2">
    <source>
        <dbReference type="EMBL" id="CAH8358044.1"/>
    </source>
</evidence>
<gene>
    <name evidence="2" type="ORF">ERUC_LOCUS23800</name>
</gene>
<sequence length="115" mass="13347">MDVDLYGYDQDSEYTEVNNGVDQNRNATCAHVTKLHHSCPRRVMGFLVAKERSWFLDAKLCECYKGKGLLWLFSSWFGFSFLLITIAKLLNQQKPGLTRAESGSLVRKNGYWYWL</sequence>
<evidence type="ECO:0000313" key="3">
    <source>
        <dbReference type="Proteomes" id="UP001642260"/>
    </source>
</evidence>
<proteinExistence type="predicted"/>
<dbReference type="EMBL" id="CAKOAT010241820">
    <property type="protein sequence ID" value="CAH8358044.1"/>
    <property type="molecule type" value="Genomic_DNA"/>
</dbReference>
<organism evidence="2 3">
    <name type="scientific">Eruca vesicaria subsp. sativa</name>
    <name type="common">Garden rocket</name>
    <name type="synonym">Eruca sativa</name>
    <dbReference type="NCBI Taxonomy" id="29727"/>
    <lineage>
        <taxon>Eukaryota</taxon>
        <taxon>Viridiplantae</taxon>
        <taxon>Streptophyta</taxon>
        <taxon>Embryophyta</taxon>
        <taxon>Tracheophyta</taxon>
        <taxon>Spermatophyta</taxon>
        <taxon>Magnoliopsida</taxon>
        <taxon>eudicotyledons</taxon>
        <taxon>Gunneridae</taxon>
        <taxon>Pentapetalae</taxon>
        <taxon>rosids</taxon>
        <taxon>malvids</taxon>
        <taxon>Brassicales</taxon>
        <taxon>Brassicaceae</taxon>
        <taxon>Brassiceae</taxon>
        <taxon>Eruca</taxon>
    </lineage>
</organism>
<evidence type="ECO:0000256" key="1">
    <source>
        <dbReference type="SAM" id="Phobius"/>
    </source>
</evidence>
<dbReference type="AlphaFoldDB" id="A0ABC8KH40"/>
<accession>A0ABC8KH40</accession>
<dbReference type="Proteomes" id="UP001642260">
    <property type="component" value="Unassembled WGS sequence"/>
</dbReference>
<protein>
    <submittedName>
        <fullName evidence="2">Uncharacterized protein</fullName>
    </submittedName>
</protein>
<keyword evidence="1" id="KW-0472">Membrane</keyword>
<keyword evidence="1" id="KW-0812">Transmembrane</keyword>
<keyword evidence="3" id="KW-1185">Reference proteome</keyword>